<organism evidence="2 3">
    <name type="scientific">Bifidobacterium adolescentis JCM 15918</name>
    <dbReference type="NCBI Taxonomy" id="1437612"/>
    <lineage>
        <taxon>Bacteria</taxon>
        <taxon>Bacillati</taxon>
        <taxon>Actinomycetota</taxon>
        <taxon>Actinomycetes</taxon>
        <taxon>Bifidobacteriales</taxon>
        <taxon>Bifidobacteriaceae</taxon>
        <taxon>Bifidobacterium</taxon>
    </lineage>
</organism>
<dbReference type="AlphaFoldDB" id="A0A087DQZ9"/>
<accession>A0A087DQZ9</accession>
<proteinExistence type="predicted"/>
<dbReference type="EMBL" id="JGZQ01000004">
    <property type="protein sequence ID" value="KFI97949.1"/>
    <property type="molecule type" value="Genomic_DNA"/>
</dbReference>
<comment type="caution">
    <text evidence="2">The sequence shown here is derived from an EMBL/GenBank/DDBJ whole genome shotgun (WGS) entry which is preliminary data.</text>
</comment>
<protein>
    <submittedName>
        <fullName evidence="2">Uncharacterized protein</fullName>
    </submittedName>
</protein>
<evidence type="ECO:0000313" key="3">
    <source>
        <dbReference type="Proteomes" id="UP000029091"/>
    </source>
</evidence>
<feature type="region of interest" description="Disordered" evidence="1">
    <location>
        <begin position="39"/>
        <end position="67"/>
    </location>
</feature>
<evidence type="ECO:0000256" key="1">
    <source>
        <dbReference type="SAM" id="MobiDB-lite"/>
    </source>
</evidence>
<sequence>MRHSDFLENVYRLFFSAGKREAQASGTCFSLVRRASSDIHEQADRIKPSTIHKQDGKKKAGGEKAAG</sequence>
<gene>
    <name evidence="2" type="ORF">BSTER_1898</name>
</gene>
<evidence type="ECO:0000313" key="2">
    <source>
        <dbReference type="EMBL" id="KFI97949.1"/>
    </source>
</evidence>
<name>A0A087DQZ9_BIFAD</name>
<dbReference type="Proteomes" id="UP000029091">
    <property type="component" value="Unassembled WGS sequence"/>
</dbReference>
<reference evidence="2 3" key="1">
    <citation type="submission" date="2014-03" db="EMBL/GenBank/DDBJ databases">
        <title>Genomics of Bifidobacteria.</title>
        <authorList>
            <person name="Ventura M."/>
            <person name="Milani C."/>
            <person name="Lugli G.A."/>
        </authorList>
    </citation>
    <scope>NUCLEOTIDE SEQUENCE [LARGE SCALE GENOMIC DNA]</scope>
    <source>
        <strain evidence="3">JCM 15918</strain>
    </source>
</reference>